<sequence length="226" mass="23173">SRPSKGLSRPQTSEGDPENEGDAAARRHAEAAERQFDRLAREAEACLILRELVAQKRFGPLRRGARGAAPDRGACAVCQDPQDGGVPPAGNLSIDRLTSIARTSTAAVSEETALDRIPLGAGGRAGRHGGVAVRRWCAPAVRRGGARPHRPLGLPLRIRIGVGLSAVSVRGCGAGRGGRDGGGTADRALRDGVPADGAVGPVARADAGRAAAARSRPPRDGRAGGY</sequence>
<dbReference type="AlphaFoldDB" id="A0A4P9WUR6"/>
<feature type="compositionally biased region" description="Basic and acidic residues" evidence="1">
    <location>
        <begin position="217"/>
        <end position="226"/>
    </location>
</feature>
<evidence type="ECO:0000256" key="1">
    <source>
        <dbReference type="SAM" id="MobiDB-lite"/>
    </source>
</evidence>
<reference evidence="3" key="1">
    <citation type="journal article" date="2018" name="Nat. Microbiol.">
        <title>Leveraging single-cell genomics to expand the fungal tree of life.</title>
        <authorList>
            <person name="Ahrendt S.R."/>
            <person name="Quandt C.A."/>
            <person name="Ciobanu D."/>
            <person name="Clum A."/>
            <person name="Salamov A."/>
            <person name="Andreopoulos B."/>
            <person name="Cheng J.F."/>
            <person name="Woyke T."/>
            <person name="Pelin A."/>
            <person name="Henrissat B."/>
            <person name="Reynolds N.K."/>
            <person name="Benny G.L."/>
            <person name="Smith M.E."/>
            <person name="James T.Y."/>
            <person name="Grigoriev I.V."/>
        </authorList>
    </citation>
    <scope>NUCLEOTIDE SEQUENCE [LARGE SCALE GENOMIC DNA]</scope>
    <source>
        <strain evidence="3">ATCC 52028</strain>
    </source>
</reference>
<feature type="compositionally biased region" description="Polar residues" evidence="1">
    <location>
        <begin position="1"/>
        <end position="14"/>
    </location>
</feature>
<feature type="compositionally biased region" description="Gly residues" evidence="1">
    <location>
        <begin position="173"/>
        <end position="184"/>
    </location>
</feature>
<dbReference type="EMBL" id="ML014082">
    <property type="protein sequence ID" value="RKO94866.1"/>
    <property type="molecule type" value="Genomic_DNA"/>
</dbReference>
<feature type="compositionally biased region" description="Low complexity" evidence="1">
    <location>
        <begin position="191"/>
        <end position="215"/>
    </location>
</feature>
<dbReference type="Proteomes" id="UP000268535">
    <property type="component" value="Unassembled WGS sequence"/>
</dbReference>
<protein>
    <submittedName>
        <fullName evidence="2">Uncharacterized protein</fullName>
    </submittedName>
</protein>
<gene>
    <name evidence="2" type="ORF">CAUPRSCDRAFT_13302</name>
</gene>
<accession>A0A4P9WUR6</accession>
<feature type="non-terminal residue" evidence="2">
    <location>
        <position position="1"/>
    </location>
</feature>
<evidence type="ECO:0000313" key="2">
    <source>
        <dbReference type="EMBL" id="RKO94866.1"/>
    </source>
</evidence>
<organism evidence="2 3">
    <name type="scientific">Caulochytrium protostelioides</name>
    <dbReference type="NCBI Taxonomy" id="1555241"/>
    <lineage>
        <taxon>Eukaryota</taxon>
        <taxon>Fungi</taxon>
        <taxon>Fungi incertae sedis</taxon>
        <taxon>Chytridiomycota</taxon>
        <taxon>Chytridiomycota incertae sedis</taxon>
        <taxon>Chytridiomycetes</taxon>
        <taxon>Caulochytriales</taxon>
        <taxon>Caulochytriaceae</taxon>
        <taxon>Caulochytrium</taxon>
    </lineage>
</organism>
<name>A0A4P9WUR6_9FUNG</name>
<feature type="region of interest" description="Disordered" evidence="1">
    <location>
        <begin position="1"/>
        <end position="31"/>
    </location>
</feature>
<evidence type="ECO:0000313" key="3">
    <source>
        <dbReference type="Proteomes" id="UP000268535"/>
    </source>
</evidence>
<feature type="region of interest" description="Disordered" evidence="1">
    <location>
        <begin position="173"/>
        <end position="226"/>
    </location>
</feature>
<proteinExistence type="predicted"/>